<reference evidence="1" key="1">
    <citation type="submission" date="2016-04" db="EMBL/GenBank/DDBJ databases">
        <authorList>
            <person name="Evans L.H."/>
            <person name="Alamgir A."/>
            <person name="Owens N."/>
            <person name="Weber N.D."/>
            <person name="Virtaneva K."/>
            <person name="Barbian K."/>
            <person name="Babar A."/>
            <person name="Rosenke K."/>
        </authorList>
    </citation>
    <scope>NUCLEOTIDE SEQUENCE</scope>
    <source>
        <strain evidence="1">86</strain>
    </source>
</reference>
<accession>A0A212KKR3</accession>
<sequence length="174" mass="18997">MAYDFRTRAFVDLALALRDHPRGVPARGDALRDLARLYLSAADALFRLMYLILAARLAAFPHGGRFEGFLPVYEDRVRALFAMLEPILLGDDVAAIRDVVEGVRQGALAEEMVALQNAVGASSGEGRDLDADAEATATVTNSLKEQLARRIKNPWIQDVLHAINEIIGVVRGVT</sequence>
<evidence type="ECO:0000313" key="1">
    <source>
        <dbReference type="EMBL" id="SBW12264.1"/>
    </source>
</evidence>
<gene>
    <name evidence="1" type="ORF">KL86APRO_20526</name>
</gene>
<name>A0A212KKR3_9PROT</name>
<protein>
    <submittedName>
        <fullName evidence="1">Uncharacterized protein</fullName>
    </submittedName>
</protein>
<dbReference type="AlphaFoldDB" id="A0A212KKR3"/>
<dbReference type="EMBL" id="FLUO01000002">
    <property type="protein sequence ID" value="SBW12264.1"/>
    <property type="molecule type" value="Genomic_DNA"/>
</dbReference>
<organism evidence="1">
    <name type="scientific">uncultured Alphaproteobacteria bacterium</name>
    <dbReference type="NCBI Taxonomy" id="91750"/>
    <lineage>
        <taxon>Bacteria</taxon>
        <taxon>Pseudomonadati</taxon>
        <taxon>Pseudomonadota</taxon>
        <taxon>Alphaproteobacteria</taxon>
        <taxon>environmental samples</taxon>
    </lineage>
</organism>
<proteinExistence type="predicted"/>